<feature type="transmembrane region" description="Helical" evidence="1">
    <location>
        <begin position="552"/>
        <end position="571"/>
    </location>
</feature>
<gene>
    <name evidence="2" type="ORF">GCM10007977_096760</name>
</gene>
<feature type="transmembrane region" description="Helical" evidence="1">
    <location>
        <begin position="99"/>
        <end position="117"/>
    </location>
</feature>
<dbReference type="EMBL" id="BMPI01000082">
    <property type="protein sequence ID" value="GGM79867.1"/>
    <property type="molecule type" value="Genomic_DNA"/>
</dbReference>
<accession>A0A917UES7</accession>
<name>A0A917UES7_9ACTN</name>
<evidence type="ECO:0000256" key="1">
    <source>
        <dbReference type="SAM" id="Phobius"/>
    </source>
</evidence>
<dbReference type="Proteomes" id="UP000642070">
    <property type="component" value="Unassembled WGS sequence"/>
</dbReference>
<reference evidence="2" key="2">
    <citation type="submission" date="2020-09" db="EMBL/GenBank/DDBJ databases">
        <authorList>
            <person name="Sun Q."/>
            <person name="Ohkuma M."/>
        </authorList>
    </citation>
    <scope>NUCLEOTIDE SEQUENCE</scope>
    <source>
        <strain evidence="2">JCM 19831</strain>
    </source>
</reference>
<reference evidence="2" key="1">
    <citation type="journal article" date="2014" name="Int. J. Syst. Evol. Microbiol.">
        <title>Complete genome sequence of Corynebacterium casei LMG S-19264T (=DSM 44701T), isolated from a smear-ripened cheese.</title>
        <authorList>
            <consortium name="US DOE Joint Genome Institute (JGI-PGF)"/>
            <person name="Walter F."/>
            <person name="Albersmeier A."/>
            <person name="Kalinowski J."/>
            <person name="Ruckert C."/>
        </authorList>
    </citation>
    <scope>NUCLEOTIDE SEQUENCE</scope>
    <source>
        <strain evidence="2">JCM 19831</strain>
    </source>
</reference>
<keyword evidence="1" id="KW-0472">Membrane</keyword>
<sequence length="572" mass="60371">MTLVSGMITGMRPYPRADHLVAGTAATVLLLTVFTVPDVPCTADRCDPEPVMSIAVGVLAATAVMSYLHRWAAVGAAVVCAVLWPIADRVDDSQLGWRALLPLALVVAAVGVARLRWQEPLASAVRRQPPAPHRLPAVGTLSGIAGALLVAAGLAAMGLTLWRQNQVDAQQAAADRLTAEVLEHVDDADAVRLRLADGTEFVAEVLSASDYPVGLRVEVLMDDAGLRQLSTEPYDITVLFLPLVPVVGGGVGLLAQAYGRRRMLRRLFAEPQAVHAVRVLDHGDEIAVLLPGPPGSARQFNVVVVHERPPHGLDDEDSDVRARVHTVPATLFGDPHAGRWCAVEVDGRVRVPTRPVAEVETVPYDSGRGLPAGIEDDGEPAVDPADLLPDDQDPSTVREHRAASLRSWAGTAVQAAAIVTVTMAAAAGTAPAMALAVLGVVSAGVACELAWRYYLRPRACWSVGGVSVLTPWGCRRMAWTPGTAIEITEDGEVLLTDGEITFAVPAAGGRPAAGVARSPRQLAAALRHARRVALDTGRVGPPPGLPAPRRPWPLYLIWVAVSATAVAFTWLA</sequence>
<feature type="transmembrane region" description="Helical" evidence="1">
    <location>
        <begin position="138"/>
        <end position="162"/>
    </location>
</feature>
<keyword evidence="3" id="KW-1185">Reference proteome</keyword>
<feature type="transmembrane region" description="Helical" evidence="1">
    <location>
        <begin position="432"/>
        <end position="451"/>
    </location>
</feature>
<proteinExistence type="predicted"/>
<feature type="transmembrane region" description="Helical" evidence="1">
    <location>
        <begin position="236"/>
        <end position="258"/>
    </location>
</feature>
<keyword evidence="1" id="KW-0812">Transmembrane</keyword>
<organism evidence="2 3">
    <name type="scientific">Dactylosporangium sucinum</name>
    <dbReference type="NCBI Taxonomy" id="1424081"/>
    <lineage>
        <taxon>Bacteria</taxon>
        <taxon>Bacillati</taxon>
        <taxon>Actinomycetota</taxon>
        <taxon>Actinomycetes</taxon>
        <taxon>Micromonosporales</taxon>
        <taxon>Micromonosporaceae</taxon>
        <taxon>Dactylosporangium</taxon>
    </lineage>
</organism>
<comment type="caution">
    <text evidence="2">The sequence shown here is derived from an EMBL/GenBank/DDBJ whole genome shotgun (WGS) entry which is preliminary data.</text>
</comment>
<protein>
    <submittedName>
        <fullName evidence="2">Uncharacterized protein</fullName>
    </submittedName>
</protein>
<dbReference type="AlphaFoldDB" id="A0A917UES7"/>
<feature type="transmembrane region" description="Helical" evidence="1">
    <location>
        <begin position="51"/>
        <end position="66"/>
    </location>
</feature>
<keyword evidence="1" id="KW-1133">Transmembrane helix</keyword>
<evidence type="ECO:0000313" key="3">
    <source>
        <dbReference type="Proteomes" id="UP000642070"/>
    </source>
</evidence>
<evidence type="ECO:0000313" key="2">
    <source>
        <dbReference type="EMBL" id="GGM79867.1"/>
    </source>
</evidence>